<name>A0A2J7RJS2_9NEOP</name>
<dbReference type="Proteomes" id="UP000235965">
    <property type="component" value="Unassembled WGS sequence"/>
</dbReference>
<reference evidence="2 3" key="1">
    <citation type="submission" date="2017-12" db="EMBL/GenBank/DDBJ databases">
        <title>Hemimetabolous genomes reveal molecular basis of termite eusociality.</title>
        <authorList>
            <person name="Harrison M.C."/>
            <person name="Jongepier E."/>
            <person name="Robertson H.M."/>
            <person name="Arning N."/>
            <person name="Bitard-Feildel T."/>
            <person name="Chao H."/>
            <person name="Childers C.P."/>
            <person name="Dinh H."/>
            <person name="Doddapaneni H."/>
            <person name="Dugan S."/>
            <person name="Gowin J."/>
            <person name="Greiner C."/>
            <person name="Han Y."/>
            <person name="Hu H."/>
            <person name="Hughes D.S.T."/>
            <person name="Huylmans A.-K."/>
            <person name="Kemena C."/>
            <person name="Kremer L.P.M."/>
            <person name="Lee S.L."/>
            <person name="Lopez-Ezquerra A."/>
            <person name="Mallet L."/>
            <person name="Monroy-Kuhn J.M."/>
            <person name="Moser A."/>
            <person name="Murali S.C."/>
            <person name="Muzny D.M."/>
            <person name="Otani S."/>
            <person name="Piulachs M.-D."/>
            <person name="Poelchau M."/>
            <person name="Qu J."/>
            <person name="Schaub F."/>
            <person name="Wada-Katsumata A."/>
            <person name="Worley K.C."/>
            <person name="Xie Q."/>
            <person name="Ylla G."/>
            <person name="Poulsen M."/>
            <person name="Gibbs R.A."/>
            <person name="Schal C."/>
            <person name="Richards S."/>
            <person name="Belles X."/>
            <person name="Korb J."/>
            <person name="Bornberg-Bauer E."/>
        </authorList>
    </citation>
    <scope>NUCLEOTIDE SEQUENCE [LARGE SCALE GENOMIC DNA]</scope>
    <source>
        <tissue evidence="2">Whole body</tissue>
    </source>
</reference>
<evidence type="ECO:0000313" key="3">
    <source>
        <dbReference type="Proteomes" id="UP000235965"/>
    </source>
</evidence>
<organism evidence="2 3">
    <name type="scientific">Cryptotermes secundus</name>
    <dbReference type="NCBI Taxonomy" id="105785"/>
    <lineage>
        <taxon>Eukaryota</taxon>
        <taxon>Metazoa</taxon>
        <taxon>Ecdysozoa</taxon>
        <taxon>Arthropoda</taxon>
        <taxon>Hexapoda</taxon>
        <taxon>Insecta</taxon>
        <taxon>Pterygota</taxon>
        <taxon>Neoptera</taxon>
        <taxon>Polyneoptera</taxon>
        <taxon>Dictyoptera</taxon>
        <taxon>Blattodea</taxon>
        <taxon>Blattoidea</taxon>
        <taxon>Termitoidae</taxon>
        <taxon>Kalotermitidae</taxon>
        <taxon>Cryptotermitinae</taxon>
        <taxon>Cryptotermes</taxon>
    </lineage>
</organism>
<accession>A0A2J7RJS2</accession>
<keyword evidence="1" id="KW-0472">Membrane</keyword>
<sequence length="58" mass="6445">FCKRFRAGERCCEFECLDEPSPTGDFLADVPMNTAFGAVPTPVLSLLLITIVILWKVL</sequence>
<proteinExistence type="predicted"/>
<dbReference type="STRING" id="105785.A0A2J7RJS2"/>
<protein>
    <submittedName>
        <fullName evidence="2">Uncharacterized protein</fullName>
    </submittedName>
</protein>
<comment type="caution">
    <text evidence="2">The sequence shown here is derived from an EMBL/GenBank/DDBJ whole genome shotgun (WGS) entry which is preliminary data.</text>
</comment>
<dbReference type="AlphaFoldDB" id="A0A2J7RJS2"/>
<evidence type="ECO:0000313" key="2">
    <source>
        <dbReference type="EMBL" id="PNF41071.1"/>
    </source>
</evidence>
<keyword evidence="1" id="KW-1133">Transmembrane helix</keyword>
<dbReference type="EMBL" id="NEVH01002988">
    <property type="protein sequence ID" value="PNF41071.1"/>
    <property type="molecule type" value="Genomic_DNA"/>
</dbReference>
<gene>
    <name evidence="2" type="ORF">B7P43_G06240</name>
</gene>
<keyword evidence="3" id="KW-1185">Reference proteome</keyword>
<feature type="non-terminal residue" evidence="2">
    <location>
        <position position="1"/>
    </location>
</feature>
<keyword evidence="1" id="KW-0812">Transmembrane</keyword>
<feature type="transmembrane region" description="Helical" evidence="1">
    <location>
        <begin position="35"/>
        <end position="55"/>
    </location>
</feature>
<evidence type="ECO:0000256" key="1">
    <source>
        <dbReference type="SAM" id="Phobius"/>
    </source>
</evidence>
<dbReference type="InParanoid" id="A0A2J7RJS2"/>